<evidence type="ECO:0008006" key="3">
    <source>
        <dbReference type="Google" id="ProtNLM"/>
    </source>
</evidence>
<evidence type="ECO:0000313" key="1">
    <source>
        <dbReference type="EMBL" id="BBX38545.1"/>
    </source>
</evidence>
<keyword evidence="2" id="KW-1185">Reference proteome</keyword>
<accession>A0ABM7I6G5</accession>
<organism evidence="1 2">
    <name type="scientific">Mycolicibacterium mageritense</name>
    <name type="common">Mycobacterium mageritense</name>
    <dbReference type="NCBI Taxonomy" id="53462"/>
    <lineage>
        <taxon>Bacteria</taxon>
        <taxon>Bacillati</taxon>
        <taxon>Actinomycetota</taxon>
        <taxon>Actinomycetes</taxon>
        <taxon>Mycobacteriales</taxon>
        <taxon>Mycobacteriaceae</taxon>
        <taxon>Mycolicibacterium</taxon>
    </lineage>
</organism>
<reference evidence="1 2" key="1">
    <citation type="journal article" date="2019" name="Emerg. Microbes Infect.">
        <title>Comprehensive subspecies identification of 175 nontuberculous mycobacteria species based on 7547 genomic profiles.</title>
        <authorList>
            <person name="Matsumoto Y."/>
            <person name="Kinjo T."/>
            <person name="Motooka D."/>
            <person name="Nabeya D."/>
            <person name="Jung N."/>
            <person name="Uechi K."/>
            <person name="Horii T."/>
            <person name="Iida T."/>
            <person name="Fujita J."/>
            <person name="Nakamura S."/>
        </authorList>
    </citation>
    <scope>NUCLEOTIDE SEQUENCE [LARGE SCALE GENOMIC DNA]</scope>
    <source>
        <strain evidence="1 2">JCM 12375</strain>
    </source>
</reference>
<dbReference type="Proteomes" id="UP000465622">
    <property type="component" value="Chromosome"/>
</dbReference>
<protein>
    <recommendedName>
        <fullName evidence="3">MarR family transcriptional regulator</fullName>
    </recommendedName>
</protein>
<dbReference type="RefSeq" id="WP_163642491.1">
    <property type="nucleotide sequence ID" value="NZ_AP022567.1"/>
</dbReference>
<gene>
    <name evidence="1" type="ORF">MMAGJ_78270</name>
</gene>
<name>A0ABM7I6G5_MYCME</name>
<dbReference type="EMBL" id="AP022567">
    <property type="protein sequence ID" value="BBX38545.1"/>
    <property type="molecule type" value="Genomic_DNA"/>
</dbReference>
<sequence>MYQVLAERGELTQSGVEQHLSTAQRKVARELLRALAAEGRAGYDGALWFAIYQGRRLTKLRVVEG</sequence>
<evidence type="ECO:0000313" key="2">
    <source>
        <dbReference type="Proteomes" id="UP000465622"/>
    </source>
</evidence>
<proteinExistence type="predicted"/>